<keyword evidence="1" id="KW-0175">Coiled coil</keyword>
<reference evidence="2" key="1">
    <citation type="submission" date="2022-04" db="EMBL/GenBank/DDBJ databases">
        <title>Carnegiea gigantea Genome sequencing and assembly v2.</title>
        <authorList>
            <person name="Copetti D."/>
            <person name="Sanderson M.J."/>
            <person name="Burquez A."/>
            <person name="Wojciechowski M.F."/>
        </authorList>
    </citation>
    <scope>NUCLEOTIDE SEQUENCE</scope>
    <source>
        <strain evidence="2">SGP5-SGP5p</strain>
        <tissue evidence="2">Aerial part</tissue>
    </source>
</reference>
<comment type="caution">
    <text evidence="2">The sequence shown here is derived from an EMBL/GenBank/DDBJ whole genome shotgun (WGS) entry which is preliminary data.</text>
</comment>
<accession>A0A9Q1KQB7</accession>
<evidence type="ECO:0000313" key="3">
    <source>
        <dbReference type="Proteomes" id="UP001153076"/>
    </source>
</evidence>
<evidence type="ECO:0000256" key="1">
    <source>
        <dbReference type="SAM" id="Coils"/>
    </source>
</evidence>
<feature type="coiled-coil region" evidence="1">
    <location>
        <begin position="341"/>
        <end position="375"/>
    </location>
</feature>
<evidence type="ECO:0000313" key="2">
    <source>
        <dbReference type="EMBL" id="KAJ8446916.1"/>
    </source>
</evidence>
<name>A0A9Q1KQB7_9CARY</name>
<dbReference type="EMBL" id="JAKOGI010000047">
    <property type="protein sequence ID" value="KAJ8446916.1"/>
    <property type="molecule type" value="Genomic_DNA"/>
</dbReference>
<organism evidence="2 3">
    <name type="scientific">Carnegiea gigantea</name>
    <dbReference type="NCBI Taxonomy" id="171969"/>
    <lineage>
        <taxon>Eukaryota</taxon>
        <taxon>Viridiplantae</taxon>
        <taxon>Streptophyta</taxon>
        <taxon>Embryophyta</taxon>
        <taxon>Tracheophyta</taxon>
        <taxon>Spermatophyta</taxon>
        <taxon>Magnoliopsida</taxon>
        <taxon>eudicotyledons</taxon>
        <taxon>Gunneridae</taxon>
        <taxon>Pentapetalae</taxon>
        <taxon>Caryophyllales</taxon>
        <taxon>Cactineae</taxon>
        <taxon>Cactaceae</taxon>
        <taxon>Cactoideae</taxon>
        <taxon>Echinocereeae</taxon>
        <taxon>Carnegiea</taxon>
    </lineage>
</organism>
<proteinExistence type="predicted"/>
<sequence length="397" mass="45511">MVHLWLVTIAYSDIWRSVTIVLWFLMLAGIARCRPVWYKRVSLHRLALHHAFVCPLHSPDNMGFPRSLTTNEMGGGVPPRPLPYDYRELCLDFNIAVVEEYAQDCEVPELPQVIFMVMLLNDAVKLGVLSRWNRLSKSCGGMLFRHGRGVIGVGSWRPVDRKRPVTRMRRRAKKMADYVRENFRWHWRSALRPLRPRPEDYRELCLLFVLSKAEGAAHNFELPEMVQATFYAMLLNNALGLGVVSGFIAADLKASLEDLRWSSFESWMYVNKGSLLETQLRQRSPLGTILYPLLVMKSKASFPAIFLALTWPSRGKIGYLGDFRAYQGHRGRGGSAEEEAAAKYKCRWKKLREEKDDWEVERKDLQSRINETLSKVEAALPKAEAATGVEKAAKPWS</sequence>
<keyword evidence="3" id="KW-1185">Reference proteome</keyword>
<protein>
    <submittedName>
        <fullName evidence="2">Uncharacterized protein</fullName>
    </submittedName>
</protein>
<gene>
    <name evidence="2" type="ORF">Cgig2_013217</name>
</gene>
<dbReference type="AlphaFoldDB" id="A0A9Q1KQB7"/>
<dbReference type="Proteomes" id="UP001153076">
    <property type="component" value="Unassembled WGS sequence"/>
</dbReference>